<evidence type="ECO:0000313" key="2">
    <source>
        <dbReference type="EMBL" id="MEM5948784.1"/>
    </source>
</evidence>
<dbReference type="Gene3D" id="2.170.120.30">
    <property type="match status" value="2"/>
</dbReference>
<feature type="transmembrane region" description="Helical" evidence="1">
    <location>
        <begin position="12"/>
        <end position="32"/>
    </location>
</feature>
<dbReference type="EMBL" id="JBCHKQ010000005">
    <property type="protein sequence ID" value="MEM5948784.1"/>
    <property type="molecule type" value="Genomic_DNA"/>
</dbReference>
<dbReference type="Proteomes" id="UP001466331">
    <property type="component" value="Unassembled WGS sequence"/>
</dbReference>
<dbReference type="Pfam" id="PF07949">
    <property type="entry name" value="YbbR"/>
    <property type="match status" value="1"/>
</dbReference>
<dbReference type="PANTHER" id="PTHR37804">
    <property type="entry name" value="CDAA REGULATORY PROTEIN CDAR"/>
    <property type="match status" value="1"/>
</dbReference>
<evidence type="ECO:0000313" key="3">
    <source>
        <dbReference type="Proteomes" id="UP001466331"/>
    </source>
</evidence>
<keyword evidence="1" id="KW-0812">Transmembrane</keyword>
<accession>A0ABU9UDQ0</accession>
<evidence type="ECO:0000256" key="1">
    <source>
        <dbReference type="SAM" id="Phobius"/>
    </source>
</evidence>
<dbReference type="InterPro" id="IPR053154">
    <property type="entry name" value="c-di-AMP_regulator"/>
</dbReference>
<dbReference type="InterPro" id="IPR012505">
    <property type="entry name" value="YbbR"/>
</dbReference>
<name>A0ABU9UDQ0_9SPIR</name>
<dbReference type="Gene3D" id="2.170.120.40">
    <property type="entry name" value="YbbR-like domain"/>
    <property type="match status" value="1"/>
</dbReference>
<organism evidence="2 3">
    <name type="scientific">Rarispira pelagica</name>
    <dbReference type="NCBI Taxonomy" id="3141764"/>
    <lineage>
        <taxon>Bacteria</taxon>
        <taxon>Pseudomonadati</taxon>
        <taxon>Spirochaetota</taxon>
        <taxon>Spirochaetia</taxon>
        <taxon>Winmispirales</taxon>
        <taxon>Winmispiraceae</taxon>
        <taxon>Rarispira</taxon>
    </lineage>
</organism>
<comment type="caution">
    <text evidence="2">The sequence shown here is derived from an EMBL/GenBank/DDBJ whole genome shotgun (WGS) entry which is preliminary data.</text>
</comment>
<sequence length="318" mass="34492">MKNSIEGIRGRFPALIVSILIAVTLFFIHRLGSIEERFLSVPIEVKMPDNLISRNPLPEKVRLTLRGESDEIYSVIPEDLSVYADFTAIRVPGEHTVALQLIRSSSATNANVEYILEPSSVRLELAEKLSKTLEVIPRFSGVPAPGYTQVGYTVSPSYVLVEGPSDVLGGIDSISTEQIDLSGKKSDIVSKVRLVIPAPGVVVPGGNVVDLIVNIRELVEEREFSNLDVVFLDLLPELSVGSEVEKGYILVQGNRTRIEGLIASDLQLIVDCSSVSAAGFYELPVIPKAPEGIAVLDYKPRRVSVFITGAVGEEGAVR</sequence>
<dbReference type="RefSeq" id="WP_420070234.1">
    <property type="nucleotide sequence ID" value="NZ_JBCHKQ010000005.1"/>
</dbReference>
<keyword evidence="1" id="KW-0472">Membrane</keyword>
<protein>
    <submittedName>
        <fullName evidence="2">CdaR family protein</fullName>
    </submittedName>
</protein>
<dbReference type="PANTHER" id="PTHR37804:SF1">
    <property type="entry name" value="CDAA REGULATORY PROTEIN CDAR"/>
    <property type="match status" value="1"/>
</dbReference>
<keyword evidence="1" id="KW-1133">Transmembrane helix</keyword>
<keyword evidence="3" id="KW-1185">Reference proteome</keyword>
<proteinExistence type="predicted"/>
<gene>
    <name evidence="2" type="ORF">WKV44_09560</name>
</gene>
<reference evidence="2 3" key="1">
    <citation type="submission" date="2024-03" db="EMBL/GenBank/DDBJ databases">
        <title>Ignisphaera cupida sp. nov., a hyperthermophilic hydrolytic archaeon from a hot spring of Kamchatka, and proposal of Ignisphaeraceae fam. nov.</title>
        <authorList>
            <person name="Podosokorskaya O.A."/>
            <person name="Elcheninov A.G."/>
            <person name="Maltseva A.I."/>
            <person name="Zayulina K.S."/>
            <person name="Novikov A."/>
            <person name="Merkel A.Y."/>
        </authorList>
    </citation>
    <scope>NUCLEOTIDE SEQUENCE [LARGE SCALE GENOMIC DNA]</scope>
    <source>
        <strain evidence="2 3">38H-sp</strain>
    </source>
</reference>